<evidence type="ECO:0000313" key="4">
    <source>
        <dbReference type="Proteomes" id="UP001183246"/>
    </source>
</evidence>
<evidence type="ECO:0000256" key="2">
    <source>
        <dbReference type="SAM" id="Phobius"/>
    </source>
</evidence>
<comment type="caution">
    <text evidence="3">The sequence shown here is derived from an EMBL/GenBank/DDBJ whole genome shotgun (WGS) entry which is preliminary data.</text>
</comment>
<keyword evidence="2" id="KW-0472">Membrane</keyword>
<gene>
    <name evidence="3" type="ORF">RM590_23720</name>
</gene>
<dbReference type="Proteomes" id="UP001183246">
    <property type="component" value="Unassembled WGS sequence"/>
</dbReference>
<feature type="region of interest" description="Disordered" evidence="1">
    <location>
        <begin position="1"/>
        <end position="41"/>
    </location>
</feature>
<evidence type="ECO:0000256" key="1">
    <source>
        <dbReference type="SAM" id="MobiDB-lite"/>
    </source>
</evidence>
<keyword evidence="2" id="KW-1133">Transmembrane helix</keyword>
<dbReference type="EMBL" id="JAVREL010000015">
    <property type="protein sequence ID" value="MDT0345582.1"/>
    <property type="molecule type" value="Genomic_DNA"/>
</dbReference>
<accession>A0ABU2MW07</accession>
<keyword evidence="2" id="KW-0812">Transmembrane</keyword>
<reference evidence="4" key="1">
    <citation type="submission" date="2023-07" db="EMBL/GenBank/DDBJ databases">
        <title>30 novel species of actinomycetes from the DSMZ collection.</title>
        <authorList>
            <person name="Nouioui I."/>
        </authorList>
    </citation>
    <scope>NUCLEOTIDE SEQUENCE [LARGE SCALE GENOMIC DNA]</scope>
    <source>
        <strain evidence="4">DSM 44938</strain>
    </source>
</reference>
<name>A0ABU2MW07_9ACTN</name>
<feature type="transmembrane region" description="Helical" evidence="2">
    <location>
        <begin position="51"/>
        <end position="68"/>
    </location>
</feature>
<sequence length="73" mass="7927">MAHIIREQAPDITSDITGDTTSRPRPARPREHPTAGPEGRGCLFALSQPPLMLFLTVIGALLLIAGVHDRFLL</sequence>
<protein>
    <submittedName>
        <fullName evidence="3">Uncharacterized protein</fullName>
    </submittedName>
</protein>
<organism evidence="3 4">
    <name type="scientific">Streptomyces litchfieldiae</name>
    <dbReference type="NCBI Taxonomy" id="3075543"/>
    <lineage>
        <taxon>Bacteria</taxon>
        <taxon>Bacillati</taxon>
        <taxon>Actinomycetota</taxon>
        <taxon>Actinomycetes</taxon>
        <taxon>Kitasatosporales</taxon>
        <taxon>Streptomycetaceae</taxon>
        <taxon>Streptomyces</taxon>
    </lineage>
</organism>
<evidence type="ECO:0000313" key="3">
    <source>
        <dbReference type="EMBL" id="MDT0345582.1"/>
    </source>
</evidence>
<proteinExistence type="predicted"/>
<feature type="compositionally biased region" description="Low complexity" evidence="1">
    <location>
        <begin position="11"/>
        <end position="21"/>
    </location>
</feature>
<keyword evidence="4" id="KW-1185">Reference proteome</keyword>